<comment type="caution">
    <text evidence="3">The sequence shown here is derived from an EMBL/GenBank/DDBJ whole genome shotgun (WGS) entry which is preliminary data.</text>
</comment>
<dbReference type="Pfam" id="PF02594">
    <property type="entry name" value="DUF167"/>
    <property type="match status" value="1"/>
</dbReference>
<dbReference type="EMBL" id="BRZM01000047">
    <property type="protein sequence ID" value="GLD61660.1"/>
    <property type="molecule type" value="Genomic_DNA"/>
</dbReference>
<proteinExistence type="inferred from homology"/>
<dbReference type="SMART" id="SM01152">
    <property type="entry name" value="DUF167"/>
    <property type="match status" value="1"/>
</dbReference>
<dbReference type="AlphaFoldDB" id="A0AAD3MWC1"/>
<dbReference type="PANTHER" id="PTHR13420:SF7">
    <property type="entry name" value="UPF0235 PROTEIN C15ORF40"/>
    <property type="match status" value="1"/>
</dbReference>
<sequence>MVLGQDICLDMMLSLFSVPHHRCELSSFLVLAAPLKVSGALVQLFSEDEDRRRSGRLPQAAPLNRLCDVSRPVTVHLLSRWSSPLPLPGVTGIRRYSTNRHMPKKGKTVKGPQSGGGGGAEPEAPGPVARDKSGAVSITVHAKPGSKHSGITEVSAEAVGVAIAAPPTDGEANAELIRYLAEVLDLKKSHISLDKGSRSRDKLIRVDSSLSPEEVLRRLRQAAG</sequence>
<feature type="region of interest" description="Disordered" evidence="2">
    <location>
        <begin position="100"/>
        <end position="133"/>
    </location>
</feature>
<evidence type="ECO:0000313" key="3">
    <source>
        <dbReference type="EMBL" id="GLD61660.1"/>
    </source>
</evidence>
<dbReference type="SUPFAM" id="SSF69786">
    <property type="entry name" value="YggU-like"/>
    <property type="match status" value="1"/>
</dbReference>
<comment type="similarity">
    <text evidence="1">Belongs to the UPF0235 family.</text>
</comment>
<gene>
    <name evidence="3" type="ORF">AKAME5_001345000</name>
</gene>
<dbReference type="InterPro" id="IPR036591">
    <property type="entry name" value="YggU-like_sf"/>
</dbReference>
<organism evidence="3 4">
    <name type="scientific">Lates japonicus</name>
    <name type="common">Japanese lates</name>
    <dbReference type="NCBI Taxonomy" id="270547"/>
    <lineage>
        <taxon>Eukaryota</taxon>
        <taxon>Metazoa</taxon>
        <taxon>Chordata</taxon>
        <taxon>Craniata</taxon>
        <taxon>Vertebrata</taxon>
        <taxon>Euteleostomi</taxon>
        <taxon>Actinopterygii</taxon>
        <taxon>Neopterygii</taxon>
        <taxon>Teleostei</taxon>
        <taxon>Neoteleostei</taxon>
        <taxon>Acanthomorphata</taxon>
        <taxon>Carangaria</taxon>
        <taxon>Carangaria incertae sedis</taxon>
        <taxon>Centropomidae</taxon>
        <taxon>Lates</taxon>
    </lineage>
</organism>
<dbReference type="NCBIfam" id="TIGR00251">
    <property type="entry name" value="DUF167 family protein"/>
    <property type="match status" value="1"/>
</dbReference>
<dbReference type="GO" id="GO:0005737">
    <property type="term" value="C:cytoplasm"/>
    <property type="evidence" value="ECO:0007669"/>
    <property type="project" value="TreeGrafter"/>
</dbReference>
<dbReference type="Proteomes" id="UP001279410">
    <property type="component" value="Unassembled WGS sequence"/>
</dbReference>
<dbReference type="HAMAP" id="MF_00634">
    <property type="entry name" value="UPF0235"/>
    <property type="match status" value="1"/>
</dbReference>
<accession>A0AAD3MWC1</accession>
<dbReference type="Gene3D" id="3.30.1200.10">
    <property type="entry name" value="YggU-like"/>
    <property type="match status" value="1"/>
</dbReference>
<keyword evidence="4" id="KW-1185">Reference proteome</keyword>
<reference evidence="3" key="1">
    <citation type="submission" date="2022-08" db="EMBL/GenBank/DDBJ databases">
        <title>Genome sequencing of akame (Lates japonicus).</title>
        <authorList>
            <person name="Hashiguchi Y."/>
            <person name="Takahashi H."/>
        </authorList>
    </citation>
    <scope>NUCLEOTIDE SEQUENCE</scope>
    <source>
        <strain evidence="3">Kochi</strain>
    </source>
</reference>
<protein>
    <submittedName>
        <fullName evidence="3">UPF0235 protein</fullName>
    </submittedName>
</protein>
<evidence type="ECO:0000313" key="4">
    <source>
        <dbReference type="Proteomes" id="UP001279410"/>
    </source>
</evidence>
<name>A0AAD3MWC1_LATJO</name>
<dbReference type="PANTHER" id="PTHR13420">
    <property type="entry name" value="UPF0235 PROTEIN C15ORF40"/>
    <property type="match status" value="1"/>
</dbReference>
<evidence type="ECO:0000256" key="2">
    <source>
        <dbReference type="SAM" id="MobiDB-lite"/>
    </source>
</evidence>
<evidence type="ECO:0000256" key="1">
    <source>
        <dbReference type="ARBA" id="ARBA00010364"/>
    </source>
</evidence>
<dbReference type="InterPro" id="IPR003746">
    <property type="entry name" value="DUF167"/>
</dbReference>